<reference evidence="11" key="1">
    <citation type="journal article" date="2019" name="Int. J. Syst. Evol. Microbiol.">
        <title>The Global Catalogue of Microorganisms (GCM) 10K type strain sequencing project: providing services to taxonomists for standard genome sequencing and annotation.</title>
        <authorList>
            <consortium name="The Broad Institute Genomics Platform"/>
            <consortium name="The Broad Institute Genome Sequencing Center for Infectious Disease"/>
            <person name="Wu L."/>
            <person name="Ma J."/>
        </authorList>
    </citation>
    <scope>NUCLEOTIDE SEQUENCE [LARGE SCALE GENOMIC DNA]</scope>
    <source>
        <strain evidence="11">CGMCC 1.12449</strain>
    </source>
</reference>
<proteinExistence type="inferred from homology"/>
<protein>
    <recommendedName>
        <fullName evidence="5">Exodeoxyribonuclease 7 large subunit</fullName>
        <ecNumber evidence="5">3.1.11.6</ecNumber>
    </recommendedName>
    <alternativeName>
        <fullName evidence="5">Exodeoxyribonuclease VII large subunit</fullName>
        <shortName evidence="5">Exonuclease VII large subunit</shortName>
    </alternativeName>
</protein>
<feature type="region of interest" description="Disordered" evidence="7">
    <location>
        <begin position="469"/>
        <end position="491"/>
    </location>
</feature>
<evidence type="ECO:0000313" key="11">
    <source>
        <dbReference type="Proteomes" id="UP001597215"/>
    </source>
</evidence>
<gene>
    <name evidence="5 10" type="primary">xseA</name>
    <name evidence="10" type="ORF">ACFSAG_03535</name>
</gene>
<dbReference type="PANTHER" id="PTHR30008:SF0">
    <property type="entry name" value="EXODEOXYRIBONUCLEASE 7 LARGE SUBUNIT"/>
    <property type="match status" value="1"/>
</dbReference>
<dbReference type="InterPro" id="IPR003753">
    <property type="entry name" value="Exonuc_VII_L"/>
</dbReference>
<dbReference type="Pfam" id="PF02601">
    <property type="entry name" value="Exonuc_VII_L"/>
    <property type="match status" value="1"/>
</dbReference>
<evidence type="ECO:0000256" key="3">
    <source>
        <dbReference type="ARBA" id="ARBA00022801"/>
    </source>
</evidence>
<evidence type="ECO:0000259" key="8">
    <source>
        <dbReference type="Pfam" id="PF02601"/>
    </source>
</evidence>
<evidence type="ECO:0000256" key="2">
    <source>
        <dbReference type="ARBA" id="ARBA00022722"/>
    </source>
</evidence>
<dbReference type="InterPro" id="IPR020579">
    <property type="entry name" value="Exonuc_VII_lsu_C"/>
</dbReference>
<evidence type="ECO:0000313" key="10">
    <source>
        <dbReference type="EMBL" id="MFD1765910.1"/>
    </source>
</evidence>
<comment type="similarity">
    <text evidence="5 6">Belongs to the XseA family.</text>
</comment>
<dbReference type="EMBL" id="JBHUEL010000003">
    <property type="protein sequence ID" value="MFD1765910.1"/>
    <property type="molecule type" value="Genomic_DNA"/>
</dbReference>
<organism evidence="10 11">
    <name type="scientific">Sphingorhabdus buctiana</name>
    <dbReference type="NCBI Taxonomy" id="1508805"/>
    <lineage>
        <taxon>Bacteria</taxon>
        <taxon>Pseudomonadati</taxon>
        <taxon>Pseudomonadota</taxon>
        <taxon>Alphaproteobacteria</taxon>
        <taxon>Sphingomonadales</taxon>
        <taxon>Sphingomonadaceae</taxon>
        <taxon>Sphingorhabdus</taxon>
    </lineage>
</organism>
<dbReference type="GO" id="GO:0008855">
    <property type="term" value="F:exodeoxyribonuclease VII activity"/>
    <property type="evidence" value="ECO:0007669"/>
    <property type="project" value="UniProtKB-EC"/>
</dbReference>
<comment type="caution">
    <text evidence="10">The sequence shown here is derived from an EMBL/GenBank/DDBJ whole genome shotgun (WGS) entry which is preliminary data.</text>
</comment>
<keyword evidence="3 5" id="KW-0378">Hydrolase</keyword>
<accession>A0ABW4MC46</accession>
<dbReference type="NCBIfam" id="TIGR00237">
    <property type="entry name" value="xseA"/>
    <property type="match status" value="1"/>
</dbReference>
<evidence type="ECO:0000256" key="5">
    <source>
        <dbReference type="HAMAP-Rule" id="MF_00378"/>
    </source>
</evidence>
<dbReference type="Pfam" id="PF13742">
    <property type="entry name" value="tRNA_anti_2"/>
    <property type="match status" value="1"/>
</dbReference>
<evidence type="ECO:0000256" key="6">
    <source>
        <dbReference type="RuleBase" id="RU004355"/>
    </source>
</evidence>
<dbReference type="EC" id="3.1.11.6" evidence="5"/>
<comment type="catalytic activity">
    <reaction evidence="5 6">
        <text>Exonucleolytic cleavage in either 5'- to 3'- or 3'- to 5'-direction to yield nucleoside 5'-phosphates.</text>
        <dbReference type="EC" id="3.1.11.6"/>
    </reaction>
</comment>
<evidence type="ECO:0000256" key="4">
    <source>
        <dbReference type="ARBA" id="ARBA00022839"/>
    </source>
</evidence>
<dbReference type="CDD" id="cd04489">
    <property type="entry name" value="ExoVII_LU_OBF"/>
    <property type="match status" value="1"/>
</dbReference>
<sequence length="491" mass="52513">MDSPFPDNEGNSRLLAEAKAGSNAPALSVSEISNALKRTVEDRFGLVRVRGELSGFKRAASGHLYFGLKDADAKLDGVMWKGNAARLPFAPEDGLEVIATGKLTTYPGRSSYQIVADRLELAGEGALMLLFEKLKARLASEGLFDGARKRAIPYLPRTIGIVTSPTGAVIRDMMHRLEDRFPSHVILWPVMVQGDGAAAQIAAAVRGFSVMPVDGPVARPDLVIVARGGGSIEDLWAFNEEVVVRAVAECSIPVISAVGHETDTTLCDFAADRRAPTPTAAAEMAVPVRLDLAQQIGQADLRLTGALRRFVERASERLLAQARLLPKLADIVGNRQQRADDLGDRLRRGLERRADLSKMAFAGISGRIAPAMLRRRLAMSAERLQSVRLPTALVERQMAERRSKLSGLDRLLNSLHPEAPLGRGFARVTTADGKTTICKTGDAISAGKVLINFADGPVAANIEGGKSLKSAPVSKIAPPAAQPSLFGEGES</sequence>
<keyword evidence="11" id="KW-1185">Reference proteome</keyword>
<feature type="domain" description="Exonuclease VII large subunit C-terminal" evidence="8">
    <location>
        <begin position="143"/>
        <end position="460"/>
    </location>
</feature>
<keyword evidence="2 5" id="KW-0540">Nuclease</keyword>
<comment type="function">
    <text evidence="5">Bidirectionally degrades single-stranded DNA into large acid-insoluble oligonucleotides, which are then degraded further into small acid-soluble oligonucleotides.</text>
</comment>
<dbReference type="InterPro" id="IPR025824">
    <property type="entry name" value="OB-fold_nuc-bd_dom"/>
</dbReference>
<keyword evidence="4 5" id="KW-0269">Exonuclease</keyword>
<keyword evidence="1 5" id="KW-0963">Cytoplasm</keyword>
<dbReference type="Proteomes" id="UP001597215">
    <property type="component" value="Unassembled WGS sequence"/>
</dbReference>
<dbReference type="RefSeq" id="WP_381511449.1">
    <property type="nucleotide sequence ID" value="NZ_JBHUEL010000003.1"/>
</dbReference>
<dbReference type="HAMAP" id="MF_00378">
    <property type="entry name" value="Exonuc_7_L"/>
    <property type="match status" value="1"/>
</dbReference>
<evidence type="ECO:0000256" key="7">
    <source>
        <dbReference type="SAM" id="MobiDB-lite"/>
    </source>
</evidence>
<comment type="subunit">
    <text evidence="5">Heterooligomer composed of large and small subunits.</text>
</comment>
<comment type="subcellular location">
    <subcellularLocation>
        <location evidence="5 6">Cytoplasm</location>
    </subcellularLocation>
</comment>
<evidence type="ECO:0000259" key="9">
    <source>
        <dbReference type="Pfam" id="PF13742"/>
    </source>
</evidence>
<dbReference type="PANTHER" id="PTHR30008">
    <property type="entry name" value="EXODEOXYRIBONUCLEASE 7 LARGE SUBUNIT"/>
    <property type="match status" value="1"/>
</dbReference>
<name>A0ABW4MC46_9SPHN</name>
<evidence type="ECO:0000256" key="1">
    <source>
        <dbReference type="ARBA" id="ARBA00022490"/>
    </source>
</evidence>
<feature type="domain" description="OB-fold nucleic acid binding" evidence="9">
    <location>
        <begin position="27"/>
        <end position="119"/>
    </location>
</feature>